<reference evidence="1 2" key="1">
    <citation type="journal article" date="2019" name="Nat. Ecol. Evol.">
        <title>Megaphylogeny resolves global patterns of mushroom evolution.</title>
        <authorList>
            <person name="Varga T."/>
            <person name="Krizsan K."/>
            <person name="Foldi C."/>
            <person name="Dima B."/>
            <person name="Sanchez-Garcia M."/>
            <person name="Sanchez-Ramirez S."/>
            <person name="Szollosi G.J."/>
            <person name="Szarkandi J.G."/>
            <person name="Papp V."/>
            <person name="Albert L."/>
            <person name="Andreopoulos W."/>
            <person name="Angelini C."/>
            <person name="Antonin V."/>
            <person name="Barry K.W."/>
            <person name="Bougher N.L."/>
            <person name="Buchanan P."/>
            <person name="Buyck B."/>
            <person name="Bense V."/>
            <person name="Catcheside P."/>
            <person name="Chovatia M."/>
            <person name="Cooper J."/>
            <person name="Damon W."/>
            <person name="Desjardin D."/>
            <person name="Finy P."/>
            <person name="Geml J."/>
            <person name="Haridas S."/>
            <person name="Hughes K."/>
            <person name="Justo A."/>
            <person name="Karasinski D."/>
            <person name="Kautmanova I."/>
            <person name="Kiss B."/>
            <person name="Kocsube S."/>
            <person name="Kotiranta H."/>
            <person name="LaButti K.M."/>
            <person name="Lechner B.E."/>
            <person name="Liimatainen K."/>
            <person name="Lipzen A."/>
            <person name="Lukacs Z."/>
            <person name="Mihaltcheva S."/>
            <person name="Morgado L.N."/>
            <person name="Niskanen T."/>
            <person name="Noordeloos M.E."/>
            <person name="Ohm R.A."/>
            <person name="Ortiz-Santana B."/>
            <person name="Ovrebo C."/>
            <person name="Racz N."/>
            <person name="Riley R."/>
            <person name="Savchenko A."/>
            <person name="Shiryaev A."/>
            <person name="Soop K."/>
            <person name="Spirin V."/>
            <person name="Szebenyi C."/>
            <person name="Tomsovsky M."/>
            <person name="Tulloss R.E."/>
            <person name="Uehling J."/>
            <person name="Grigoriev I.V."/>
            <person name="Vagvolgyi C."/>
            <person name="Papp T."/>
            <person name="Martin F.M."/>
            <person name="Miettinen O."/>
            <person name="Hibbett D.S."/>
            <person name="Nagy L.G."/>
        </authorList>
    </citation>
    <scope>NUCLEOTIDE SEQUENCE [LARGE SCALE GENOMIC DNA]</scope>
    <source>
        <strain evidence="1 2">CBS 166.37</strain>
    </source>
</reference>
<keyword evidence="2" id="KW-1185">Reference proteome</keyword>
<dbReference type="Proteomes" id="UP000308652">
    <property type="component" value="Unassembled WGS sequence"/>
</dbReference>
<dbReference type="OrthoDB" id="2874131at2759"/>
<gene>
    <name evidence="1" type="ORF">BDQ12DRAFT_667725</name>
</gene>
<name>A0A5C3LU00_9AGAR</name>
<organism evidence="1 2">
    <name type="scientific">Crucibulum laeve</name>
    <dbReference type="NCBI Taxonomy" id="68775"/>
    <lineage>
        <taxon>Eukaryota</taxon>
        <taxon>Fungi</taxon>
        <taxon>Dikarya</taxon>
        <taxon>Basidiomycota</taxon>
        <taxon>Agaricomycotina</taxon>
        <taxon>Agaricomycetes</taxon>
        <taxon>Agaricomycetidae</taxon>
        <taxon>Agaricales</taxon>
        <taxon>Agaricineae</taxon>
        <taxon>Nidulariaceae</taxon>
        <taxon>Crucibulum</taxon>
    </lineage>
</organism>
<protein>
    <submittedName>
        <fullName evidence="1">Uncharacterized protein</fullName>
    </submittedName>
</protein>
<dbReference type="AlphaFoldDB" id="A0A5C3LU00"/>
<accession>A0A5C3LU00</accession>
<evidence type="ECO:0000313" key="2">
    <source>
        <dbReference type="Proteomes" id="UP000308652"/>
    </source>
</evidence>
<dbReference type="EMBL" id="ML213613">
    <property type="protein sequence ID" value="TFK36584.1"/>
    <property type="molecule type" value="Genomic_DNA"/>
</dbReference>
<evidence type="ECO:0000313" key="1">
    <source>
        <dbReference type="EMBL" id="TFK36584.1"/>
    </source>
</evidence>
<sequence>MPTDDDRPFPPSLTLYVGCYNSREEDGGRQICFWKDGRLLVIQAPSGIPPEYENWGKDPTLDEFIKNDYQAMFEKVVALASSFRFDRGNWAYFVPRGNTGVYSLSYRRKPLKKITCPTWTIRVPERDVLVTKWITVEERHVDLLLGHNDFTLDLVQAEMTGQRYVWGLDLTFEVLGHIVNDEDEVIGIMTEPAYGRLVEYRDRTAVYTAMVKLERMDLYYSTGPSNIMVSNGKIRFLSLSSVRKFDPQDEKQAAKAKLYNWDTLETMFKDLSTHENFYTPSRYWKQNATVVTIIPPPNRPFIDATTAKFIRIFIYYRGDAPRDLDDRRGALTTSRRSHKKCRATGSARGMDLATELLVTRYDTSRQTIMGVPPSSHTRRSGTIDPYSLFSATLHPSRKLISSRTSDQTSESECSLLE</sequence>
<proteinExistence type="predicted"/>